<accession>A0A388L3W5</accession>
<keyword evidence="3" id="KW-1185">Reference proteome</keyword>
<proteinExistence type="predicted"/>
<dbReference type="AlphaFoldDB" id="A0A388L3W5"/>
<evidence type="ECO:0000313" key="2">
    <source>
        <dbReference type="EMBL" id="GBG76987.1"/>
    </source>
</evidence>
<reference evidence="2 3" key="1">
    <citation type="journal article" date="2018" name="Cell">
        <title>The Chara Genome: Secondary Complexity and Implications for Plant Terrestrialization.</title>
        <authorList>
            <person name="Nishiyama T."/>
            <person name="Sakayama H."/>
            <person name="Vries J.D."/>
            <person name="Buschmann H."/>
            <person name="Saint-Marcoux D."/>
            <person name="Ullrich K.K."/>
            <person name="Haas F.B."/>
            <person name="Vanderstraeten L."/>
            <person name="Becker D."/>
            <person name="Lang D."/>
            <person name="Vosolsobe S."/>
            <person name="Rombauts S."/>
            <person name="Wilhelmsson P.K.I."/>
            <person name="Janitza P."/>
            <person name="Kern R."/>
            <person name="Heyl A."/>
            <person name="Rumpler F."/>
            <person name="Villalobos L.I.A.C."/>
            <person name="Clay J.M."/>
            <person name="Skokan R."/>
            <person name="Toyoda A."/>
            <person name="Suzuki Y."/>
            <person name="Kagoshima H."/>
            <person name="Schijlen E."/>
            <person name="Tajeshwar N."/>
            <person name="Catarino B."/>
            <person name="Hetherington A.J."/>
            <person name="Saltykova A."/>
            <person name="Bonnot C."/>
            <person name="Breuninger H."/>
            <person name="Symeonidi A."/>
            <person name="Radhakrishnan G.V."/>
            <person name="Van Nieuwerburgh F."/>
            <person name="Deforce D."/>
            <person name="Chang C."/>
            <person name="Karol K.G."/>
            <person name="Hedrich R."/>
            <person name="Ulvskov P."/>
            <person name="Glockner G."/>
            <person name="Delwiche C.F."/>
            <person name="Petrasek J."/>
            <person name="Van de Peer Y."/>
            <person name="Friml J."/>
            <person name="Beilby M."/>
            <person name="Dolan L."/>
            <person name="Kohara Y."/>
            <person name="Sugano S."/>
            <person name="Fujiyama A."/>
            <person name="Delaux P.-M."/>
            <person name="Quint M."/>
            <person name="TheiBen G."/>
            <person name="Hagemann M."/>
            <person name="Harholt J."/>
            <person name="Dunand C."/>
            <person name="Zachgo S."/>
            <person name="Langdale J."/>
            <person name="Maumus F."/>
            <person name="Straeten D.V.D."/>
            <person name="Gould S.B."/>
            <person name="Rensing S.A."/>
        </authorList>
    </citation>
    <scope>NUCLEOTIDE SEQUENCE [LARGE SCALE GENOMIC DNA]</scope>
    <source>
        <strain evidence="2 3">S276</strain>
    </source>
</reference>
<comment type="caution">
    <text evidence="2">The sequence shown here is derived from an EMBL/GenBank/DDBJ whole genome shotgun (WGS) entry which is preliminary data.</text>
</comment>
<gene>
    <name evidence="2" type="ORF">CBR_g23318</name>
</gene>
<evidence type="ECO:0008006" key="4">
    <source>
        <dbReference type="Google" id="ProtNLM"/>
    </source>
</evidence>
<evidence type="ECO:0000313" key="3">
    <source>
        <dbReference type="Proteomes" id="UP000265515"/>
    </source>
</evidence>
<sequence>MGYRPAVATGANAEPILAWPAAGTVASTNVATAPAETSYGAAPRTGWWTRNQQILDKCNAFVSKAQQKEREEFEAKDAERKKREKEEEVALRKKEREELENSMEVELLKQKRADAKAKRIEAEAELQKLKEQMGRLTTEVGGGSTPRGQGTNLKEKMDEAARTGLRTGRKGKVKMTAGRLPRPDGSAQKANDRFILLQDERKRLKGLKKAALETLCEEEGLRYKTIEATAEELAQLYLIRMFDQEGEKKDVGDTERRCGKQAVEEGDVGMNFNLKSMAELAPALKQINRQLKKGEFFVNAAFDIKEMFCNLPHKSIMKAVRWVVDFWAIRGCKGVMVKTRGKGAKLRFGRTEVGWNSISLDMVVSFVSFELDATYFKVCGQVLQQVVGIPMGKASSPALACLLCTYNEFMFLTSLGCDQQLVSGLRMVDDVSVMIRCKVEDVCSLPKAREIMDAFRTCYDDNLVLEQTNGSDCWDFLGCVIKALDWPWGLQCVALHKNQRSYKEKGVKFQNLQDFDSYSSKQQKMAIIGSCLHRARMYTTMSGMEVAFLLTLKIELRKRGFPDEYFDHRLMAFSRKFGGVWDDWVGVLTGWRKPMLGNVRAQGLGGGLRDLGAKAGAGIEPLKVEKAGSRDCVSTRESGLSEA</sequence>
<dbReference type="EMBL" id="BFEA01000257">
    <property type="protein sequence ID" value="GBG76987.1"/>
    <property type="molecule type" value="Genomic_DNA"/>
</dbReference>
<dbReference type="Gramene" id="GBG76987">
    <property type="protein sequence ID" value="GBG76987"/>
    <property type="gene ID" value="CBR_g23318"/>
</dbReference>
<feature type="region of interest" description="Disordered" evidence="1">
    <location>
        <begin position="167"/>
        <end position="188"/>
    </location>
</feature>
<evidence type="ECO:0000256" key="1">
    <source>
        <dbReference type="SAM" id="MobiDB-lite"/>
    </source>
</evidence>
<feature type="region of interest" description="Disordered" evidence="1">
    <location>
        <begin position="71"/>
        <end position="92"/>
    </location>
</feature>
<protein>
    <recommendedName>
        <fullName evidence="4">Reverse transcriptase domain-containing protein</fullName>
    </recommendedName>
</protein>
<organism evidence="2 3">
    <name type="scientific">Chara braunii</name>
    <name type="common">Braun's stonewort</name>
    <dbReference type="NCBI Taxonomy" id="69332"/>
    <lineage>
        <taxon>Eukaryota</taxon>
        <taxon>Viridiplantae</taxon>
        <taxon>Streptophyta</taxon>
        <taxon>Charophyceae</taxon>
        <taxon>Charales</taxon>
        <taxon>Characeae</taxon>
        <taxon>Chara</taxon>
    </lineage>
</organism>
<name>A0A388L3W5_CHABU</name>
<dbReference type="Proteomes" id="UP000265515">
    <property type="component" value="Unassembled WGS sequence"/>
</dbReference>